<evidence type="ECO:0000313" key="1">
    <source>
        <dbReference type="EMBL" id="CAF4810071.1"/>
    </source>
</evidence>
<dbReference type="AlphaFoldDB" id="A0A8S3BBK0"/>
<protein>
    <recommendedName>
        <fullName evidence="3">MICOS complex subunit MIC60</fullName>
    </recommendedName>
</protein>
<feature type="non-terminal residue" evidence="1">
    <location>
        <position position="1"/>
    </location>
</feature>
<accession>A0A8S3BBK0</accession>
<dbReference type="EMBL" id="CAJOBI010150827">
    <property type="protein sequence ID" value="CAF4810071.1"/>
    <property type="molecule type" value="Genomic_DNA"/>
</dbReference>
<sequence>EPRNVAESWINDARNYLAKKQTSELLEAYSNSIGLGTLPRMA</sequence>
<evidence type="ECO:0000313" key="2">
    <source>
        <dbReference type="Proteomes" id="UP000676336"/>
    </source>
</evidence>
<dbReference type="Proteomes" id="UP000676336">
    <property type="component" value="Unassembled WGS sequence"/>
</dbReference>
<evidence type="ECO:0008006" key="3">
    <source>
        <dbReference type="Google" id="ProtNLM"/>
    </source>
</evidence>
<gene>
    <name evidence="1" type="ORF">SMN809_LOCUS47556</name>
</gene>
<reference evidence="1" key="1">
    <citation type="submission" date="2021-02" db="EMBL/GenBank/DDBJ databases">
        <authorList>
            <person name="Nowell W R."/>
        </authorList>
    </citation>
    <scope>NUCLEOTIDE SEQUENCE</scope>
</reference>
<comment type="caution">
    <text evidence="1">The sequence shown here is derived from an EMBL/GenBank/DDBJ whole genome shotgun (WGS) entry which is preliminary data.</text>
</comment>
<organism evidence="1 2">
    <name type="scientific">Rotaria magnacalcarata</name>
    <dbReference type="NCBI Taxonomy" id="392030"/>
    <lineage>
        <taxon>Eukaryota</taxon>
        <taxon>Metazoa</taxon>
        <taxon>Spiralia</taxon>
        <taxon>Gnathifera</taxon>
        <taxon>Rotifera</taxon>
        <taxon>Eurotatoria</taxon>
        <taxon>Bdelloidea</taxon>
        <taxon>Philodinida</taxon>
        <taxon>Philodinidae</taxon>
        <taxon>Rotaria</taxon>
    </lineage>
</organism>
<proteinExistence type="predicted"/>
<name>A0A8S3BBK0_9BILA</name>